<evidence type="ECO:0000256" key="2">
    <source>
        <dbReference type="ARBA" id="ARBA00022801"/>
    </source>
</evidence>
<dbReference type="InterPro" id="IPR017853">
    <property type="entry name" value="GH"/>
</dbReference>
<protein>
    <submittedName>
        <fullName evidence="6">Beta-xylosidase</fullName>
    </submittedName>
</protein>
<dbReference type="PANTHER" id="PTHR12631:SF10">
    <property type="entry name" value="BETA-XYLOSIDASE-LIKE PROTEIN-RELATED"/>
    <property type="match status" value="1"/>
</dbReference>
<dbReference type="GO" id="GO:0005975">
    <property type="term" value="P:carbohydrate metabolic process"/>
    <property type="evidence" value="ECO:0007669"/>
    <property type="project" value="InterPro"/>
</dbReference>
<dbReference type="PANTHER" id="PTHR12631">
    <property type="entry name" value="ALPHA-L-IDURONIDASE"/>
    <property type="match status" value="1"/>
</dbReference>
<evidence type="ECO:0000313" key="6">
    <source>
        <dbReference type="EMBL" id="KAA9037749.1"/>
    </source>
</evidence>
<proteinExistence type="inferred from homology"/>
<dbReference type="InterPro" id="IPR051923">
    <property type="entry name" value="Glycosyl_Hydrolase_39"/>
</dbReference>
<feature type="domain" description="Glycosyl hydrolases family 39 N-terminal catalytic" evidence="5">
    <location>
        <begin position="12"/>
        <end position="444"/>
    </location>
</feature>
<name>A0A5J5IG08_9BACT</name>
<keyword evidence="7" id="KW-1185">Reference proteome</keyword>
<gene>
    <name evidence="6" type="ORF">FW778_16800</name>
</gene>
<evidence type="ECO:0000313" key="7">
    <source>
        <dbReference type="Proteomes" id="UP000326903"/>
    </source>
</evidence>
<dbReference type="GO" id="GO:0004553">
    <property type="term" value="F:hydrolase activity, hydrolyzing O-glycosyl compounds"/>
    <property type="evidence" value="ECO:0007669"/>
    <property type="project" value="InterPro"/>
</dbReference>
<keyword evidence="3" id="KW-0326">Glycosidase</keyword>
<dbReference type="InterPro" id="IPR049166">
    <property type="entry name" value="GH39_cat"/>
</dbReference>
<dbReference type="PROSITE" id="PS01027">
    <property type="entry name" value="GLYCOSYL_HYDROL_F39"/>
    <property type="match status" value="1"/>
</dbReference>
<dbReference type="Gene3D" id="3.20.20.80">
    <property type="entry name" value="Glycosidases"/>
    <property type="match status" value="1"/>
</dbReference>
<keyword evidence="2" id="KW-0378">Hydrolase</keyword>
<dbReference type="AlphaFoldDB" id="A0A5J5IG08"/>
<evidence type="ECO:0000259" key="5">
    <source>
        <dbReference type="Pfam" id="PF01229"/>
    </source>
</evidence>
<comment type="similarity">
    <text evidence="1">Belongs to the glycosyl hydrolase 39 family.</text>
</comment>
<dbReference type="Gene3D" id="2.60.40.1500">
    <property type="entry name" value="Glycosyl hydrolase domain, family 39"/>
    <property type="match status" value="1"/>
</dbReference>
<accession>A0A5J5IG08</accession>
<dbReference type="InterPro" id="IPR000514">
    <property type="entry name" value="Glyco_hydro_39"/>
</dbReference>
<comment type="caution">
    <text evidence="6">The sequence shown here is derived from an EMBL/GenBank/DDBJ whole genome shotgun (WGS) entry which is preliminary data.</text>
</comment>
<reference evidence="6 7" key="1">
    <citation type="submission" date="2019-09" db="EMBL/GenBank/DDBJ databases">
        <title>Draft genome sequence of Ginsengibacter sp. BR5-29.</title>
        <authorList>
            <person name="Im W.-T."/>
        </authorList>
    </citation>
    <scope>NUCLEOTIDE SEQUENCE [LARGE SCALE GENOMIC DNA]</scope>
    <source>
        <strain evidence="6 7">BR5-29</strain>
    </source>
</reference>
<dbReference type="PRINTS" id="PR00745">
    <property type="entry name" value="GLHYDRLASE39"/>
</dbReference>
<evidence type="ECO:0000256" key="4">
    <source>
        <dbReference type="PIRSR" id="PIRSR600514-1"/>
    </source>
</evidence>
<organism evidence="6 7">
    <name type="scientific">Ginsengibacter hankyongi</name>
    <dbReference type="NCBI Taxonomy" id="2607284"/>
    <lineage>
        <taxon>Bacteria</taxon>
        <taxon>Pseudomonadati</taxon>
        <taxon>Bacteroidota</taxon>
        <taxon>Chitinophagia</taxon>
        <taxon>Chitinophagales</taxon>
        <taxon>Chitinophagaceae</taxon>
        <taxon>Ginsengibacter</taxon>
    </lineage>
</organism>
<sequence>MQDDFICNTMAASSALPHFWEHTIGSGHATLALRADWQKQLSRCHTELGFKHVRFHGILSDNMGTLVNQNDTLVYSFYNTDQVCDFLLSIGMSLFAELSFMPLTLSSGADTVFHYKGNITPPRDFTAWETLINLLVQHWVTRYGLENVREWYFEVWNEPNLSTFWTGTQQDYFLLYQYAAKAIKAVDASLKVGGPATAGNAWITEFRDYCEKNQVPYDFISTHHYPTDAFGKPGDDTLAQLAASRRSVLREEVIATKVKAGDKPVYYTEWSTSSNPFDELHDMPYAAAFITKTIMEARGQVQGYSYWTFSDIFEENYFSSIPFHGGFGLLNIYGIPKPSYRAYELLHQLGEDILPVEGHHATVDAWVIKKKGLVQLLLTNSALPRHAIKTELIKTTIDHLPNVKDVYIQRIDDTHANAYATWIEMGSPGTLTSNQVITLESASALIKEPHLFIFQNNSIYLEIELVPQATALVTIESE</sequence>
<evidence type="ECO:0000256" key="3">
    <source>
        <dbReference type="ARBA" id="ARBA00023295"/>
    </source>
</evidence>
<dbReference type="SUPFAM" id="SSF51011">
    <property type="entry name" value="Glycosyl hydrolase domain"/>
    <property type="match status" value="1"/>
</dbReference>
<dbReference type="Pfam" id="PF01229">
    <property type="entry name" value="Glyco_hydro_39"/>
    <property type="match status" value="1"/>
</dbReference>
<dbReference type="Proteomes" id="UP000326903">
    <property type="component" value="Unassembled WGS sequence"/>
</dbReference>
<dbReference type="InterPro" id="IPR049165">
    <property type="entry name" value="GH39_as"/>
</dbReference>
<feature type="active site" description="Proton donor" evidence="4">
    <location>
        <position position="158"/>
    </location>
</feature>
<evidence type="ECO:0000256" key="1">
    <source>
        <dbReference type="ARBA" id="ARBA00008875"/>
    </source>
</evidence>
<dbReference type="SUPFAM" id="SSF51445">
    <property type="entry name" value="(Trans)glycosidases"/>
    <property type="match status" value="1"/>
</dbReference>
<dbReference type="EMBL" id="VYQF01000005">
    <property type="protein sequence ID" value="KAA9037749.1"/>
    <property type="molecule type" value="Genomic_DNA"/>
</dbReference>